<keyword evidence="2" id="KW-1185">Reference proteome</keyword>
<name>A0ABU6HCX7_9RHOB</name>
<accession>A0ABU6HCX7</accession>
<evidence type="ECO:0000313" key="2">
    <source>
        <dbReference type="Proteomes" id="UP001348149"/>
    </source>
</evidence>
<evidence type="ECO:0000313" key="1">
    <source>
        <dbReference type="EMBL" id="MEC3860126.1"/>
    </source>
</evidence>
<gene>
    <name evidence="1" type="ORF">VK792_02410</name>
</gene>
<dbReference type="EMBL" id="JAYLLH010000002">
    <property type="protein sequence ID" value="MEC3860126.1"/>
    <property type="molecule type" value="Genomic_DNA"/>
</dbReference>
<proteinExistence type="predicted"/>
<sequence>MKFESCGPFHFPRERTGHWRKEFWQHVEDYWEGLSKALGCYAFCIDNGRKVQPWYVGKTLAQGGFQDEVFTPHKLDHYSAILAPGNAEKSYRRGKPCILLFPLITDTWRLSKNRSGSDDYVEWLETTLIGMALSKNPEIANTSKTRFHREVYVHGIIGEQFQGRPSNSAKFAKRAFLSI</sequence>
<protein>
    <submittedName>
        <fullName evidence="1">Uncharacterized protein</fullName>
    </submittedName>
</protein>
<dbReference type="RefSeq" id="WP_326295752.1">
    <property type="nucleotide sequence ID" value="NZ_JAYLLH010000002.1"/>
</dbReference>
<comment type="caution">
    <text evidence="1">The sequence shown here is derived from an EMBL/GenBank/DDBJ whole genome shotgun (WGS) entry which is preliminary data.</text>
</comment>
<reference evidence="1 2" key="1">
    <citation type="submission" date="2024-01" db="EMBL/GenBank/DDBJ databases">
        <title>Mesobacterium rodlantinim sp. nov., isolated from shallow sea hydrothermal systems off Kueishantao Island.</title>
        <authorList>
            <person name="Su Z."/>
            <person name="Tang K."/>
        </authorList>
    </citation>
    <scope>NUCLEOTIDE SEQUENCE [LARGE SCALE GENOMIC DNA]</scope>
    <source>
        <strain evidence="1 2">TK19101</strain>
    </source>
</reference>
<dbReference type="Proteomes" id="UP001348149">
    <property type="component" value="Unassembled WGS sequence"/>
</dbReference>
<organism evidence="1 2">
    <name type="scientific">Mesobacterium hydrothermale</name>
    <dbReference type="NCBI Taxonomy" id="3111907"/>
    <lineage>
        <taxon>Bacteria</taxon>
        <taxon>Pseudomonadati</taxon>
        <taxon>Pseudomonadota</taxon>
        <taxon>Alphaproteobacteria</taxon>
        <taxon>Rhodobacterales</taxon>
        <taxon>Roseobacteraceae</taxon>
        <taxon>Mesobacterium</taxon>
    </lineage>
</organism>